<feature type="compositionally biased region" description="Basic and acidic residues" evidence="1">
    <location>
        <begin position="60"/>
        <end position="76"/>
    </location>
</feature>
<protein>
    <submittedName>
        <fullName evidence="3">Uncharacterized protein</fullName>
    </submittedName>
</protein>
<sequence>MTGIEDMDSKFEKSRYDDLPRSMMEPLHHSDSFIDSLQSPDMNTRIDPFDDVESQVSESESEHARMLSSDPHEAGPRHLRLGAELRQLMRSRTRLWFTIASVVMVWIICVCVVAMIKTNGYYRNPFKNDSAMPSFP</sequence>
<comment type="caution">
    <text evidence="3">The sequence shown here is derived from an EMBL/GenBank/DDBJ whole genome shotgun (WGS) entry which is preliminary data.</text>
</comment>
<evidence type="ECO:0000313" key="4">
    <source>
        <dbReference type="Proteomes" id="UP000013776"/>
    </source>
</evidence>
<keyword evidence="2" id="KW-1133">Transmembrane helix</keyword>
<dbReference type="AlphaFoldDB" id="R4XFA2"/>
<evidence type="ECO:0000256" key="1">
    <source>
        <dbReference type="SAM" id="MobiDB-lite"/>
    </source>
</evidence>
<keyword evidence="4" id="KW-1185">Reference proteome</keyword>
<feature type="transmembrane region" description="Helical" evidence="2">
    <location>
        <begin position="95"/>
        <end position="116"/>
    </location>
</feature>
<feature type="compositionally biased region" description="Basic and acidic residues" evidence="1">
    <location>
        <begin position="7"/>
        <end position="23"/>
    </location>
</feature>
<organism evidence="3 4">
    <name type="scientific">Taphrina deformans (strain PYCC 5710 / ATCC 11124 / CBS 356.35 / IMI 108563 / JCM 9778 / NBRC 8474)</name>
    <name type="common">Peach leaf curl fungus</name>
    <name type="synonym">Lalaria deformans</name>
    <dbReference type="NCBI Taxonomy" id="1097556"/>
    <lineage>
        <taxon>Eukaryota</taxon>
        <taxon>Fungi</taxon>
        <taxon>Dikarya</taxon>
        <taxon>Ascomycota</taxon>
        <taxon>Taphrinomycotina</taxon>
        <taxon>Taphrinomycetes</taxon>
        <taxon>Taphrinales</taxon>
        <taxon>Taphrinaceae</taxon>
        <taxon>Taphrina</taxon>
    </lineage>
</organism>
<dbReference type="Proteomes" id="UP000013776">
    <property type="component" value="Unassembled WGS sequence"/>
</dbReference>
<evidence type="ECO:0000313" key="3">
    <source>
        <dbReference type="EMBL" id="CCG84552.1"/>
    </source>
</evidence>
<dbReference type="EMBL" id="CAHR02000259">
    <property type="protein sequence ID" value="CCG84552.1"/>
    <property type="molecule type" value="Genomic_DNA"/>
</dbReference>
<name>R4XFA2_TAPDE</name>
<feature type="region of interest" description="Disordered" evidence="1">
    <location>
        <begin position="1"/>
        <end position="23"/>
    </location>
</feature>
<evidence type="ECO:0000256" key="2">
    <source>
        <dbReference type="SAM" id="Phobius"/>
    </source>
</evidence>
<gene>
    <name evidence="3" type="ORF">TAPDE_005029</name>
</gene>
<keyword evidence="2" id="KW-0812">Transmembrane</keyword>
<accession>R4XFA2</accession>
<reference evidence="3 4" key="1">
    <citation type="journal article" date="2013" name="MBio">
        <title>Genome sequencing of the plant pathogen Taphrina deformans, the causal agent of peach leaf curl.</title>
        <authorList>
            <person name="Cisse O.H."/>
            <person name="Almeida J.M.G.C.F."/>
            <person name="Fonseca A."/>
            <person name="Kumar A.A."/>
            <person name="Salojaervi J."/>
            <person name="Overmyer K."/>
            <person name="Hauser P.M."/>
            <person name="Pagni M."/>
        </authorList>
    </citation>
    <scope>NUCLEOTIDE SEQUENCE [LARGE SCALE GENOMIC DNA]</scope>
    <source>
        <strain evidence="4">PYCC 5710 / ATCC 11124 / CBS 356.35 / IMI 108563 / JCM 9778 / NBRC 8474</strain>
    </source>
</reference>
<feature type="region of interest" description="Disordered" evidence="1">
    <location>
        <begin position="44"/>
        <end position="76"/>
    </location>
</feature>
<keyword evidence="2" id="KW-0472">Membrane</keyword>
<proteinExistence type="predicted"/>